<comment type="caution">
    <text evidence="2">The sequence shown here is derived from an EMBL/GenBank/DDBJ whole genome shotgun (WGS) entry which is preliminary data.</text>
</comment>
<evidence type="ECO:0000313" key="3">
    <source>
        <dbReference type="Proteomes" id="UP000640930"/>
    </source>
</evidence>
<dbReference type="InterPro" id="IPR038109">
    <property type="entry name" value="DNA_bind_recomb_sf"/>
</dbReference>
<proteinExistence type="predicted"/>
<dbReference type="Gene3D" id="3.90.1750.20">
    <property type="entry name" value="Putative Large Serine Recombinase, Chain B, Domain 2"/>
    <property type="match status" value="1"/>
</dbReference>
<organism evidence="2 3">
    <name type="scientific">Ureibacillus galli</name>
    <dbReference type="NCBI Taxonomy" id="2762222"/>
    <lineage>
        <taxon>Bacteria</taxon>
        <taxon>Bacillati</taxon>
        <taxon>Bacillota</taxon>
        <taxon>Bacilli</taxon>
        <taxon>Bacillales</taxon>
        <taxon>Caryophanaceae</taxon>
        <taxon>Ureibacillus</taxon>
    </lineage>
</organism>
<accession>A0ABR8XBX1</accession>
<dbReference type="EMBL" id="JACSQA010000010">
    <property type="protein sequence ID" value="MBD8026728.1"/>
    <property type="molecule type" value="Genomic_DNA"/>
</dbReference>
<dbReference type="Proteomes" id="UP000640930">
    <property type="component" value="Unassembled WGS sequence"/>
</dbReference>
<dbReference type="Pfam" id="PF13408">
    <property type="entry name" value="Zn_ribbon_recom"/>
    <property type="match status" value="1"/>
</dbReference>
<evidence type="ECO:0000259" key="1">
    <source>
        <dbReference type="Pfam" id="PF13408"/>
    </source>
</evidence>
<sequence length="80" mass="9025">MPIISTQLWEDVQQKKRKRSYRPTQSDKPFILSKLLRCPICGHGMVSGKSNGNYRFYQCGQYKAKGSTACKPNSINADVA</sequence>
<dbReference type="InterPro" id="IPR025827">
    <property type="entry name" value="Zn_ribbon_recom_dom"/>
</dbReference>
<reference evidence="2 3" key="1">
    <citation type="submission" date="2020-08" db="EMBL/GenBank/DDBJ databases">
        <title>A Genomic Blueprint of the Chicken Gut Microbiome.</title>
        <authorList>
            <person name="Gilroy R."/>
            <person name="Ravi A."/>
            <person name="Getino M."/>
            <person name="Pursley I."/>
            <person name="Horton D.L."/>
            <person name="Alikhan N.-F."/>
            <person name="Baker D."/>
            <person name="Gharbi K."/>
            <person name="Hall N."/>
            <person name="Watson M."/>
            <person name="Adriaenssens E.M."/>
            <person name="Foster-Nyarko E."/>
            <person name="Jarju S."/>
            <person name="Secka A."/>
            <person name="Antonio M."/>
            <person name="Oren A."/>
            <person name="Chaudhuri R."/>
            <person name="La Ragione R.M."/>
            <person name="Hildebrand F."/>
            <person name="Pallen M.J."/>
        </authorList>
    </citation>
    <scope>NUCLEOTIDE SEQUENCE [LARGE SCALE GENOMIC DNA]</scope>
    <source>
        <strain evidence="2 3">Re31</strain>
    </source>
</reference>
<feature type="domain" description="Recombinase zinc beta ribbon" evidence="1">
    <location>
        <begin position="31"/>
        <end position="79"/>
    </location>
</feature>
<protein>
    <submittedName>
        <fullName evidence="2">Recombinase zinc beta ribbon domain-containing protein</fullName>
    </submittedName>
</protein>
<gene>
    <name evidence="2" type="ORF">H9636_08660</name>
</gene>
<keyword evidence="3" id="KW-1185">Reference proteome</keyword>
<evidence type="ECO:0000313" key="2">
    <source>
        <dbReference type="EMBL" id="MBD8026728.1"/>
    </source>
</evidence>
<name>A0ABR8XBX1_9BACL</name>